<evidence type="ECO:0000256" key="1">
    <source>
        <dbReference type="SAM" id="MobiDB-lite"/>
    </source>
</evidence>
<evidence type="ECO:0000313" key="5">
    <source>
        <dbReference type="Proteomes" id="UP001143372"/>
    </source>
</evidence>
<dbReference type="AlphaFoldDB" id="A0A9W6IZV3"/>
<dbReference type="EMBL" id="BSFI01000002">
    <property type="protein sequence ID" value="GLK66695.1"/>
    <property type="molecule type" value="Genomic_DNA"/>
</dbReference>
<organism evidence="4 5">
    <name type="scientific">Hansschlegelia plantiphila</name>
    <dbReference type="NCBI Taxonomy" id="374655"/>
    <lineage>
        <taxon>Bacteria</taxon>
        <taxon>Pseudomonadati</taxon>
        <taxon>Pseudomonadota</taxon>
        <taxon>Alphaproteobacteria</taxon>
        <taxon>Hyphomicrobiales</taxon>
        <taxon>Methylopilaceae</taxon>
        <taxon>Hansschlegelia</taxon>
    </lineage>
</organism>
<gene>
    <name evidence="4" type="ORF">GCM10008179_03330</name>
</gene>
<feature type="domain" description="Peptidoglycan binding-like" evidence="3">
    <location>
        <begin position="76"/>
        <end position="130"/>
    </location>
</feature>
<keyword evidence="2" id="KW-1133">Transmembrane helix</keyword>
<sequence>MPKAAPRYRDFDDDEPASGAVSGALAVLRRRPIDTLAAALAVACTVMTLVNALVLQQGRHPSPFFGEAAPPAPLRSELVSQIQSALADIGYYDGAVDGLMGARTAAAIRSFEQAQRLDPTGQASDRVLAAALVAPKRKAEAAPAGPVALPPATPVAAAPATTGSTGIPVPKLMAVQRALAKLGYGPVTIDGKLGAETRAALQSFERDRKMPETGEPTPPVLRSLQAMTGTPLQ</sequence>
<protein>
    <recommendedName>
        <fullName evidence="3">Peptidoglycan binding-like domain-containing protein</fullName>
    </recommendedName>
</protein>
<dbReference type="RefSeq" id="WP_271166959.1">
    <property type="nucleotide sequence ID" value="NZ_BSFI01000002.1"/>
</dbReference>
<accession>A0A9W6IZV3</accession>
<name>A0A9W6IZV3_9HYPH</name>
<evidence type="ECO:0000313" key="4">
    <source>
        <dbReference type="EMBL" id="GLK66695.1"/>
    </source>
</evidence>
<reference evidence="4" key="2">
    <citation type="submission" date="2023-01" db="EMBL/GenBank/DDBJ databases">
        <authorList>
            <person name="Sun Q."/>
            <person name="Evtushenko L."/>
        </authorList>
    </citation>
    <scope>NUCLEOTIDE SEQUENCE</scope>
    <source>
        <strain evidence="4">VKM B-2347</strain>
    </source>
</reference>
<feature type="region of interest" description="Disordered" evidence="1">
    <location>
        <begin position="203"/>
        <end position="233"/>
    </location>
</feature>
<evidence type="ECO:0000259" key="3">
    <source>
        <dbReference type="Pfam" id="PF01471"/>
    </source>
</evidence>
<feature type="transmembrane region" description="Helical" evidence="2">
    <location>
        <begin position="36"/>
        <end position="55"/>
    </location>
</feature>
<dbReference type="Proteomes" id="UP001143372">
    <property type="component" value="Unassembled WGS sequence"/>
</dbReference>
<keyword evidence="5" id="KW-1185">Reference proteome</keyword>
<evidence type="ECO:0000256" key="2">
    <source>
        <dbReference type="SAM" id="Phobius"/>
    </source>
</evidence>
<dbReference type="InterPro" id="IPR036366">
    <property type="entry name" value="PGBDSf"/>
</dbReference>
<dbReference type="Gene3D" id="1.10.101.10">
    <property type="entry name" value="PGBD-like superfamily/PGBD"/>
    <property type="match status" value="2"/>
</dbReference>
<keyword evidence="2" id="KW-0472">Membrane</keyword>
<dbReference type="Pfam" id="PF01471">
    <property type="entry name" value="PG_binding_1"/>
    <property type="match status" value="2"/>
</dbReference>
<feature type="domain" description="Peptidoglycan binding-like" evidence="3">
    <location>
        <begin position="172"/>
        <end position="224"/>
    </location>
</feature>
<dbReference type="InterPro" id="IPR036365">
    <property type="entry name" value="PGBD-like_sf"/>
</dbReference>
<comment type="caution">
    <text evidence="4">The sequence shown here is derived from an EMBL/GenBank/DDBJ whole genome shotgun (WGS) entry which is preliminary data.</text>
</comment>
<keyword evidence="2" id="KW-0812">Transmembrane</keyword>
<dbReference type="InterPro" id="IPR002477">
    <property type="entry name" value="Peptidoglycan-bd-like"/>
</dbReference>
<proteinExistence type="predicted"/>
<dbReference type="SUPFAM" id="SSF47090">
    <property type="entry name" value="PGBD-like"/>
    <property type="match status" value="2"/>
</dbReference>
<reference evidence="4" key="1">
    <citation type="journal article" date="2014" name="Int. J. Syst. Evol. Microbiol.">
        <title>Complete genome sequence of Corynebacterium casei LMG S-19264T (=DSM 44701T), isolated from a smear-ripened cheese.</title>
        <authorList>
            <consortium name="US DOE Joint Genome Institute (JGI-PGF)"/>
            <person name="Walter F."/>
            <person name="Albersmeier A."/>
            <person name="Kalinowski J."/>
            <person name="Ruckert C."/>
        </authorList>
    </citation>
    <scope>NUCLEOTIDE SEQUENCE</scope>
    <source>
        <strain evidence="4">VKM B-2347</strain>
    </source>
</reference>